<dbReference type="Proteomes" id="UP000014411">
    <property type="component" value="Unassembled WGS sequence"/>
</dbReference>
<organism evidence="1 2">
    <name type="scientific">Rhizobium grahamii CCGE 502</name>
    <dbReference type="NCBI Taxonomy" id="990285"/>
    <lineage>
        <taxon>Bacteria</taxon>
        <taxon>Pseudomonadati</taxon>
        <taxon>Pseudomonadota</taxon>
        <taxon>Alphaproteobacteria</taxon>
        <taxon>Hyphomicrobiales</taxon>
        <taxon>Rhizobiaceae</taxon>
        <taxon>Rhizobium/Agrobacterium group</taxon>
        <taxon>Rhizobium</taxon>
    </lineage>
</organism>
<dbReference type="EMBL" id="AEYE02000038">
    <property type="protein sequence ID" value="EPE93659.1"/>
    <property type="molecule type" value="Genomic_DNA"/>
</dbReference>
<accession>S3H4H9</accession>
<protein>
    <submittedName>
        <fullName evidence="1">Prolyl oligopeptidase</fullName>
    </submittedName>
</protein>
<reference evidence="1 2" key="1">
    <citation type="journal article" date="2012" name="J. Bacteriol.">
        <title>Genome sequence of Rhizobium grahamii CCGE502, a broad-host-range symbiont with low nodulation competitiveness in Phaseolus vulgaris.</title>
        <authorList>
            <person name="Althabegoiti M.J."/>
            <person name="Lozano L."/>
            <person name="Torres-Tejerizo G."/>
            <person name="Ormeno-Orrillo E."/>
            <person name="Rogel M.A."/>
            <person name="Gonzalez V."/>
            <person name="Martinez-Romero E."/>
        </authorList>
    </citation>
    <scope>NUCLEOTIDE SEQUENCE [LARGE SCALE GENOMIC DNA]</scope>
    <source>
        <strain evidence="1 2">CCGE 502</strain>
        <plasmid evidence="1">pRg502a</plasmid>
    </source>
</reference>
<keyword evidence="1" id="KW-0614">Plasmid</keyword>
<dbReference type="AlphaFoldDB" id="S3H4H9"/>
<sequence>MPDNDPWLEDIDGEKAILWFANQSARSLANFGGPRLEGRLRDAWQRLLTGQGPSDYLPRYISAVSGGIPRGSLWHRTTLAAYMTTEPSCDYRVVRRGRASRIGFRVAMLLTDIILPEASAIALDVD</sequence>
<dbReference type="HOGENOM" id="CLU_1979764_0_0_5"/>
<proteinExistence type="predicted"/>
<gene>
    <name evidence="1" type="ORF">RGCCGE502_32691</name>
</gene>
<comment type="caution">
    <text evidence="1">The sequence shown here is derived from an EMBL/GenBank/DDBJ whole genome shotgun (WGS) entry which is preliminary data.</text>
</comment>
<geneLocation type="plasmid" evidence="1">
    <name>pRg502a</name>
</geneLocation>
<evidence type="ECO:0000313" key="2">
    <source>
        <dbReference type="Proteomes" id="UP000014411"/>
    </source>
</evidence>
<name>S3H4H9_9HYPH</name>
<evidence type="ECO:0000313" key="1">
    <source>
        <dbReference type="EMBL" id="EPE93659.1"/>
    </source>
</evidence>
<keyword evidence="2" id="KW-1185">Reference proteome</keyword>